<protein>
    <submittedName>
        <fullName evidence="1">Uncharacterized protein</fullName>
    </submittedName>
</protein>
<gene>
    <name evidence="1" type="ORF">TM35_000173300</name>
</gene>
<dbReference type="EMBL" id="NBCO01000017">
    <property type="protein sequence ID" value="ORC88458.1"/>
    <property type="molecule type" value="Genomic_DNA"/>
</dbReference>
<reference evidence="1 2" key="1">
    <citation type="submission" date="2017-03" db="EMBL/GenBank/DDBJ databases">
        <title>An alternative strategy for trypanosome survival in the mammalian bloodstream revealed through genome and transcriptome analysis of the ubiquitous bovine parasite Trypanosoma (Megatrypanum) theileri.</title>
        <authorList>
            <person name="Kelly S."/>
            <person name="Ivens A."/>
            <person name="Mott A."/>
            <person name="O'Neill E."/>
            <person name="Emms D."/>
            <person name="Macleod O."/>
            <person name="Voorheis P."/>
            <person name="Matthews J."/>
            <person name="Matthews K."/>
            <person name="Carrington M."/>
        </authorList>
    </citation>
    <scope>NUCLEOTIDE SEQUENCE [LARGE SCALE GENOMIC DNA]</scope>
    <source>
        <strain evidence="1">Edinburgh</strain>
    </source>
</reference>
<keyword evidence="2" id="KW-1185">Reference proteome</keyword>
<sequence>MHFARRSTHTRREKKKDSIQTVETILCQYSVTPHPRSFPYLKEALCPSSNFKVGVSGAHLFPINKTKKKKRENLFVPTRPLHTWGFARTIALPSKPAPWVTLFICGEGITV</sequence>
<comment type="caution">
    <text evidence="1">The sequence shown here is derived from an EMBL/GenBank/DDBJ whole genome shotgun (WGS) entry which is preliminary data.</text>
</comment>
<proteinExistence type="predicted"/>
<evidence type="ECO:0000313" key="2">
    <source>
        <dbReference type="Proteomes" id="UP000192257"/>
    </source>
</evidence>
<organism evidence="1 2">
    <name type="scientific">Trypanosoma theileri</name>
    <dbReference type="NCBI Taxonomy" id="67003"/>
    <lineage>
        <taxon>Eukaryota</taxon>
        <taxon>Discoba</taxon>
        <taxon>Euglenozoa</taxon>
        <taxon>Kinetoplastea</taxon>
        <taxon>Metakinetoplastina</taxon>
        <taxon>Trypanosomatida</taxon>
        <taxon>Trypanosomatidae</taxon>
        <taxon>Trypanosoma</taxon>
    </lineage>
</organism>
<name>A0A1X0NV82_9TRYP</name>
<evidence type="ECO:0000313" key="1">
    <source>
        <dbReference type="EMBL" id="ORC88458.1"/>
    </source>
</evidence>
<dbReference type="RefSeq" id="XP_028882524.1">
    <property type="nucleotide sequence ID" value="XM_029026409.1"/>
</dbReference>
<dbReference type="Proteomes" id="UP000192257">
    <property type="component" value="Unassembled WGS sequence"/>
</dbReference>
<dbReference type="GeneID" id="39986189"/>
<dbReference type="AlphaFoldDB" id="A0A1X0NV82"/>
<accession>A0A1X0NV82</accession>
<dbReference type="VEuPathDB" id="TriTrypDB:TM35_000173300"/>